<evidence type="ECO:0000256" key="1">
    <source>
        <dbReference type="SAM" id="MobiDB-lite"/>
    </source>
</evidence>
<comment type="caution">
    <text evidence="2">The sequence shown here is derived from an EMBL/GenBank/DDBJ whole genome shotgun (WGS) entry which is preliminary data.</text>
</comment>
<feature type="compositionally biased region" description="Basic and acidic residues" evidence="1">
    <location>
        <begin position="40"/>
        <end position="56"/>
    </location>
</feature>
<feature type="compositionally biased region" description="Gly residues" evidence="1">
    <location>
        <begin position="85"/>
        <end position="105"/>
    </location>
</feature>
<evidence type="ECO:0000313" key="3">
    <source>
        <dbReference type="Proteomes" id="UP000266841"/>
    </source>
</evidence>
<gene>
    <name evidence="2" type="ORF">THAOC_22178</name>
</gene>
<sequence>MPWSARASSSSPSSTRGWTGETGTAAKAKAAEAASPLGRGQDRQVRVGPRDDHDVEPGADTPPPRGGGVRGRLSRRGRRSREYGRGVGRGAQGRGGGPGGREGAP</sequence>
<feature type="compositionally biased region" description="Low complexity" evidence="1">
    <location>
        <begin position="1"/>
        <end position="34"/>
    </location>
</feature>
<dbReference type="AlphaFoldDB" id="K0SGU8"/>
<feature type="region of interest" description="Disordered" evidence="1">
    <location>
        <begin position="1"/>
        <end position="105"/>
    </location>
</feature>
<organism evidence="2 3">
    <name type="scientific">Thalassiosira oceanica</name>
    <name type="common">Marine diatom</name>
    <dbReference type="NCBI Taxonomy" id="159749"/>
    <lineage>
        <taxon>Eukaryota</taxon>
        <taxon>Sar</taxon>
        <taxon>Stramenopiles</taxon>
        <taxon>Ochrophyta</taxon>
        <taxon>Bacillariophyta</taxon>
        <taxon>Coscinodiscophyceae</taxon>
        <taxon>Thalassiosirophycidae</taxon>
        <taxon>Thalassiosirales</taxon>
        <taxon>Thalassiosiraceae</taxon>
        <taxon>Thalassiosira</taxon>
    </lineage>
</organism>
<dbReference type="Proteomes" id="UP000266841">
    <property type="component" value="Unassembled WGS sequence"/>
</dbReference>
<protein>
    <submittedName>
        <fullName evidence="2">Uncharacterized protein</fullName>
    </submittedName>
</protein>
<proteinExistence type="predicted"/>
<evidence type="ECO:0000313" key="2">
    <source>
        <dbReference type="EMBL" id="EJK57747.1"/>
    </source>
</evidence>
<accession>K0SGU8</accession>
<reference evidence="2 3" key="1">
    <citation type="journal article" date="2012" name="Genome Biol.">
        <title>Genome and low-iron response of an oceanic diatom adapted to chronic iron limitation.</title>
        <authorList>
            <person name="Lommer M."/>
            <person name="Specht M."/>
            <person name="Roy A.S."/>
            <person name="Kraemer L."/>
            <person name="Andreson R."/>
            <person name="Gutowska M.A."/>
            <person name="Wolf J."/>
            <person name="Bergner S.V."/>
            <person name="Schilhabel M.B."/>
            <person name="Klostermeier U.C."/>
            <person name="Beiko R.G."/>
            <person name="Rosenstiel P."/>
            <person name="Hippler M."/>
            <person name="Laroche J."/>
        </authorList>
    </citation>
    <scope>NUCLEOTIDE SEQUENCE [LARGE SCALE GENOMIC DNA]</scope>
    <source>
        <strain evidence="2 3">CCMP1005</strain>
    </source>
</reference>
<dbReference type="EMBL" id="AGNL01027150">
    <property type="protein sequence ID" value="EJK57747.1"/>
    <property type="molecule type" value="Genomic_DNA"/>
</dbReference>
<name>K0SGU8_THAOC</name>
<feature type="non-terminal residue" evidence="2">
    <location>
        <position position="105"/>
    </location>
</feature>
<keyword evidence="3" id="KW-1185">Reference proteome</keyword>